<proteinExistence type="predicted"/>
<dbReference type="EMBL" id="KK100237">
    <property type="protein sequence ID" value="KIZ07712.1"/>
    <property type="molecule type" value="Genomic_DNA"/>
</dbReference>
<dbReference type="AlphaFoldDB" id="A0A0D2N625"/>
<gene>
    <name evidence="2" type="ORF">MNEG_0244</name>
</gene>
<feature type="region of interest" description="Disordered" evidence="1">
    <location>
        <begin position="204"/>
        <end position="230"/>
    </location>
</feature>
<keyword evidence="3" id="KW-1185">Reference proteome</keyword>
<dbReference type="Proteomes" id="UP000054498">
    <property type="component" value="Unassembled WGS sequence"/>
</dbReference>
<accession>A0A0D2N625</accession>
<feature type="region of interest" description="Disordered" evidence="1">
    <location>
        <begin position="1"/>
        <end position="49"/>
    </location>
</feature>
<reference evidence="2 3" key="1">
    <citation type="journal article" date="2013" name="BMC Genomics">
        <title>Reconstruction of the lipid metabolism for the microalga Monoraphidium neglectum from its genome sequence reveals characteristics suitable for biofuel production.</title>
        <authorList>
            <person name="Bogen C."/>
            <person name="Al-Dilaimi A."/>
            <person name="Albersmeier A."/>
            <person name="Wichmann J."/>
            <person name="Grundmann M."/>
            <person name="Rupp O."/>
            <person name="Lauersen K.J."/>
            <person name="Blifernez-Klassen O."/>
            <person name="Kalinowski J."/>
            <person name="Goesmann A."/>
            <person name="Mussgnug J.H."/>
            <person name="Kruse O."/>
        </authorList>
    </citation>
    <scope>NUCLEOTIDE SEQUENCE [LARGE SCALE GENOMIC DNA]</scope>
    <source>
        <strain evidence="2 3">SAG 48.87</strain>
    </source>
</reference>
<sequence length="391" mass="38427">MLARRLASGAGGGSWGGGRTYGPRGNPGRGPPPVRAAGSGYPGLPSAAAPQDGGTVSPWVVAALAPLCVWTLTWGLTSGLAHLADACMGGMCGVARLLFPVITVRGVGHEDVAVSLVKGLQAGTADSATWSRPGLWIPAWALQALMRLMLGTAVAGTSVSAALSQAAPWMAACGLSQALLFALCLLITLPVGSGLQSLVQRADASGEDRSSEEHTDYGGSSSSSSGGGGGGGSSSSSALAFKLAAALAWPCMSAASVGGALAAKASAAPSFGIAVGRATAAAASVALLLTLGLAAARFAREVGRGEAGDAAVVDFGARAGLLCGAQAAVNGLQLALGLLGGGLSVRDVAGAVVSSAVLLRLAYTAWLLQGEARPSAWLRMMSLEALLARAS</sequence>
<protein>
    <submittedName>
        <fullName evidence="2">Uncharacterized protein</fullName>
    </submittedName>
</protein>
<feature type="compositionally biased region" description="Gly residues" evidence="1">
    <location>
        <begin position="9"/>
        <end position="28"/>
    </location>
</feature>
<dbReference type="KEGG" id="mng:MNEG_0244"/>
<dbReference type="OrthoDB" id="10635971at2759"/>
<evidence type="ECO:0000256" key="1">
    <source>
        <dbReference type="SAM" id="MobiDB-lite"/>
    </source>
</evidence>
<name>A0A0D2N625_9CHLO</name>
<evidence type="ECO:0000313" key="3">
    <source>
        <dbReference type="Proteomes" id="UP000054498"/>
    </source>
</evidence>
<dbReference type="RefSeq" id="XP_013906731.1">
    <property type="nucleotide sequence ID" value="XM_014051277.1"/>
</dbReference>
<feature type="compositionally biased region" description="Basic and acidic residues" evidence="1">
    <location>
        <begin position="204"/>
        <end position="216"/>
    </location>
</feature>
<organism evidence="2 3">
    <name type="scientific">Monoraphidium neglectum</name>
    <dbReference type="NCBI Taxonomy" id="145388"/>
    <lineage>
        <taxon>Eukaryota</taxon>
        <taxon>Viridiplantae</taxon>
        <taxon>Chlorophyta</taxon>
        <taxon>core chlorophytes</taxon>
        <taxon>Chlorophyceae</taxon>
        <taxon>CS clade</taxon>
        <taxon>Sphaeropleales</taxon>
        <taxon>Selenastraceae</taxon>
        <taxon>Monoraphidium</taxon>
    </lineage>
</organism>
<evidence type="ECO:0000313" key="2">
    <source>
        <dbReference type="EMBL" id="KIZ07712.1"/>
    </source>
</evidence>
<dbReference type="GeneID" id="25726362"/>